<proteinExistence type="predicted"/>
<accession>A0A645DBK6</accession>
<name>A0A645DBK6_9ZZZZ</name>
<evidence type="ECO:0000313" key="1">
    <source>
        <dbReference type="EMBL" id="MPM86333.1"/>
    </source>
</evidence>
<protein>
    <submittedName>
        <fullName evidence="1">Uncharacterized protein</fullName>
    </submittedName>
</protein>
<dbReference type="EMBL" id="VSSQ01034402">
    <property type="protein sequence ID" value="MPM86333.1"/>
    <property type="molecule type" value="Genomic_DNA"/>
</dbReference>
<dbReference type="AlphaFoldDB" id="A0A645DBK6"/>
<gene>
    <name evidence="1" type="ORF">SDC9_133422</name>
</gene>
<comment type="caution">
    <text evidence="1">The sequence shown here is derived from an EMBL/GenBank/DDBJ whole genome shotgun (WGS) entry which is preliminary data.</text>
</comment>
<reference evidence="1" key="1">
    <citation type="submission" date="2019-08" db="EMBL/GenBank/DDBJ databases">
        <authorList>
            <person name="Kucharzyk K."/>
            <person name="Murdoch R.W."/>
            <person name="Higgins S."/>
            <person name="Loffler F."/>
        </authorList>
    </citation>
    <scope>NUCLEOTIDE SEQUENCE</scope>
</reference>
<sequence length="136" mass="14832">MLIHGRARRDDDIGLIDVVISCVAGMQMHGDDGGTARGMELAGQAAVKVGGDKELIDIGFFDILIVSAAAAIQGYFIHSVVYGVELFQTGAGFKSRKTGGDQRLVRNLLQCLFGRHHFGFVHFREFRHVLCSPLIC</sequence>
<organism evidence="1">
    <name type="scientific">bioreactor metagenome</name>
    <dbReference type="NCBI Taxonomy" id="1076179"/>
    <lineage>
        <taxon>unclassified sequences</taxon>
        <taxon>metagenomes</taxon>
        <taxon>ecological metagenomes</taxon>
    </lineage>
</organism>